<organism evidence="5 6">
    <name type="scientific">Aequitasia blattaphilus</name>
    <dbReference type="NCBI Taxonomy" id="2949332"/>
    <lineage>
        <taxon>Bacteria</taxon>
        <taxon>Bacillati</taxon>
        <taxon>Bacillota</taxon>
        <taxon>Clostridia</taxon>
        <taxon>Lachnospirales</taxon>
        <taxon>Lachnospiraceae</taxon>
        <taxon>Aequitasia</taxon>
    </lineage>
</organism>
<evidence type="ECO:0000259" key="4">
    <source>
        <dbReference type="PROSITE" id="PS50949"/>
    </source>
</evidence>
<dbReference type="PRINTS" id="PR00035">
    <property type="entry name" value="HTHGNTR"/>
</dbReference>
<dbReference type="CDD" id="cd07377">
    <property type="entry name" value="WHTH_GntR"/>
    <property type="match status" value="1"/>
</dbReference>
<evidence type="ECO:0000256" key="2">
    <source>
        <dbReference type="ARBA" id="ARBA00023125"/>
    </source>
</evidence>
<dbReference type="PANTHER" id="PTHR43537:SF24">
    <property type="entry name" value="GLUCONATE OPERON TRANSCRIPTIONAL REPRESSOR"/>
    <property type="match status" value="1"/>
</dbReference>
<dbReference type="InterPro" id="IPR000524">
    <property type="entry name" value="Tscrpt_reg_HTH_GntR"/>
</dbReference>
<dbReference type="Pfam" id="PF00392">
    <property type="entry name" value="GntR"/>
    <property type="match status" value="1"/>
</dbReference>
<keyword evidence="6" id="KW-1185">Reference proteome</keyword>
<dbReference type="InterPro" id="IPR036390">
    <property type="entry name" value="WH_DNA-bd_sf"/>
</dbReference>
<evidence type="ECO:0000313" key="6">
    <source>
        <dbReference type="Proteomes" id="UP001523566"/>
    </source>
</evidence>
<gene>
    <name evidence="5" type="ORF">NK125_01110</name>
</gene>
<dbReference type="Gene3D" id="1.10.10.10">
    <property type="entry name" value="Winged helix-like DNA-binding domain superfamily/Winged helix DNA-binding domain"/>
    <property type="match status" value="1"/>
</dbReference>
<dbReference type="Pfam" id="PF07729">
    <property type="entry name" value="FCD"/>
    <property type="match status" value="1"/>
</dbReference>
<dbReference type="Proteomes" id="UP001523566">
    <property type="component" value="Unassembled WGS sequence"/>
</dbReference>
<feature type="domain" description="HTH gntR-type" evidence="4">
    <location>
        <begin position="7"/>
        <end position="74"/>
    </location>
</feature>
<dbReference type="SUPFAM" id="SSF46785">
    <property type="entry name" value="Winged helix' DNA-binding domain"/>
    <property type="match status" value="1"/>
</dbReference>
<keyword evidence="2" id="KW-0238">DNA-binding</keyword>
<sequence length="234" mass="27076">MGEIKYRTLRESVVDAIREKIISHELEPGMRIIEQEISEEFGVSRGPIREAFRQLEQEGLVEYTRNMGCSVKEITLEDVFEAYLLRGTYELIAVKSFNGIIPDSALKEMKRILRLMETMNEDSFNDIITYDNLFHGAMIKETGMPRLIKAWNDLDYATILSCSVETQDSKTLAGWQYKVHSKLYDVYRSNDTTAICEVIADHYMNSIKRRLDSSNVSESDFKFPLDILETLFAR</sequence>
<reference evidence="5 6" key="1">
    <citation type="journal article" date="2022" name="Genome Biol. Evol.">
        <title>Host diet, physiology and behaviors set the stage for Lachnospiraceae cladogenesis.</title>
        <authorList>
            <person name="Vera-Ponce De Leon A."/>
            <person name="Schneider M."/>
            <person name="Jahnes B.C."/>
            <person name="Sadowski V."/>
            <person name="Camuy-Velez L.A."/>
            <person name="Duan J."/>
            <person name="Sabree Z.L."/>
        </authorList>
    </citation>
    <scope>NUCLEOTIDE SEQUENCE [LARGE SCALE GENOMIC DNA]</scope>
    <source>
        <strain evidence="5 6">PAL113</strain>
    </source>
</reference>
<name>A0ABT1E5A3_9FIRM</name>
<keyword evidence="3" id="KW-0804">Transcription</keyword>
<dbReference type="RefSeq" id="WP_262064795.1">
    <property type="nucleotide sequence ID" value="NZ_JAMXOD010000001.1"/>
</dbReference>
<dbReference type="SUPFAM" id="SSF48008">
    <property type="entry name" value="GntR ligand-binding domain-like"/>
    <property type="match status" value="1"/>
</dbReference>
<comment type="caution">
    <text evidence="5">The sequence shown here is derived from an EMBL/GenBank/DDBJ whole genome shotgun (WGS) entry which is preliminary data.</text>
</comment>
<dbReference type="SMART" id="SM00345">
    <property type="entry name" value="HTH_GNTR"/>
    <property type="match status" value="1"/>
</dbReference>
<evidence type="ECO:0000313" key="5">
    <source>
        <dbReference type="EMBL" id="MCP1101010.1"/>
    </source>
</evidence>
<dbReference type="Gene3D" id="1.20.120.530">
    <property type="entry name" value="GntR ligand-binding domain-like"/>
    <property type="match status" value="1"/>
</dbReference>
<keyword evidence="1" id="KW-0805">Transcription regulation</keyword>
<accession>A0ABT1E5A3</accession>
<dbReference type="EMBL" id="JAMZFW010000001">
    <property type="protein sequence ID" value="MCP1101010.1"/>
    <property type="molecule type" value="Genomic_DNA"/>
</dbReference>
<proteinExistence type="predicted"/>
<dbReference type="InterPro" id="IPR011711">
    <property type="entry name" value="GntR_C"/>
</dbReference>
<evidence type="ECO:0000256" key="3">
    <source>
        <dbReference type="ARBA" id="ARBA00023163"/>
    </source>
</evidence>
<evidence type="ECO:0000256" key="1">
    <source>
        <dbReference type="ARBA" id="ARBA00023015"/>
    </source>
</evidence>
<dbReference type="PROSITE" id="PS50949">
    <property type="entry name" value="HTH_GNTR"/>
    <property type="match status" value="1"/>
</dbReference>
<dbReference type="InterPro" id="IPR008920">
    <property type="entry name" value="TF_FadR/GntR_C"/>
</dbReference>
<protein>
    <submittedName>
        <fullName evidence="5">GntR family transcriptional regulator</fullName>
    </submittedName>
</protein>
<dbReference type="InterPro" id="IPR036388">
    <property type="entry name" value="WH-like_DNA-bd_sf"/>
</dbReference>
<dbReference type="PANTHER" id="PTHR43537">
    <property type="entry name" value="TRANSCRIPTIONAL REGULATOR, GNTR FAMILY"/>
    <property type="match status" value="1"/>
</dbReference>